<dbReference type="GeneID" id="90073132"/>
<proteinExistence type="predicted"/>
<dbReference type="EMBL" id="BTFZ01000004">
    <property type="protein sequence ID" value="GMM35153.1"/>
    <property type="molecule type" value="Genomic_DNA"/>
</dbReference>
<gene>
    <name evidence="1" type="ORF">DASC09_024780</name>
</gene>
<reference evidence="1 2" key="1">
    <citation type="journal article" date="2023" name="Elife">
        <title>Identification of key yeast species and microbe-microbe interactions impacting larval growth of Drosophila in the wild.</title>
        <authorList>
            <person name="Mure A."/>
            <person name="Sugiura Y."/>
            <person name="Maeda R."/>
            <person name="Honda K."/>
            <person name="Sakurai N."/>
            <person name="Takahashi Y."/>
            <person name="Watada M."/>
            <person name="Katoh T."/>
            <person name="Gotoh A."/>
            <person name="Gotoh Y."/>
            <person name="Taniguchi I."/>
            <person name="Nakamura K."/>
            <person name="Hayashi T."/>
            <person name="Katayama T."/>
            <person name="Uemura T."/>
            <person name="Hattori Y."/>
        </authorList>
    </citation>
    <scope>NUCLEOTIDE SEQUENCE [LARGE SCALE GENOMIC DNA]</scope>
    <source>
        <strain evidence="1 2">SC-9</strain>
    </source>
</reference>
<dbReference type="PANTHER" id="PTHR37331">
    <property type="entry name" value="YALI0F11671P"/>
    <property type="match status" value="1"/>
</dbReference>
<dbReference type="PANTHER" id="PTHR37331:SF1">
    <property type="entry name" value="YALI0F11671P"/>
    <property type="match status" value="1"/>
</dbReference>
<comment type="caution">
    <text evidence="1">The sequence shown here is derived from an EMBL/GenBank/DDBJ whole genome shotgun (WGS) entry which is preliminary data.</text>
</comment>
<protein>
    <submittedName>
        <fullName evidence="1">Uncharacterized protein</fullName>
    </submittedName>
</protein>
<accession>A0AAV5QK48</accession>
<evidence type="ECO:0000313" key="2">
    <source>
        <dbReference type="Proteomes" id="UP001360560"/>
    </source>
</evidence>
<dbReference type="AlphaFoldDB" id="A0AAV5QK48"/>
<organism evidence="1 2">
    <name type="scientific">Saccharomycopsis crataegensis</name>
    <dbReference type="NCBI Taxonomy" id="43959"/>
    <lineage>
        <taxon>Eukaryota</taxon>
        <taxon>Fungi</taxon>
        <taxon>Dikarya</taxon>
        <taxon>Ascomycota</taxon>
        <taxon>Saccharomycotina</taxon>
        <taxon>Saccharomycetes</taxon>
        <taxon>Saccharomycopsidaceae</taxon>
        <taxon>Saccharomycopsis</taxon>
    </lineage>
</organism>
<dbReference type="RefSeq" id="XP_064852153.1">
    <property type="nucleotide sequence ID" value="XM_064996081.1"/>
</dbReference>
<keyword evidence="2" id="KW-1185">Reference proteome</keyword>
<sequence>MFARSFQPIFRRTYVSYKKYYLHPLEKNVSLISFSKDPKHLAIGKISHGSVKYDELSDSNSEKLIDLDDTKFKENPEFMNRLLDFFAKNIYHDFSYQLETAEYAGSFMPVYDYRSVPEYGRRSDVDDVFGWVRVNDRCEMIEGSWQANTFYRPFTQSHGLPQLTDFTMENMEDITKP</sequence>
<dbReference type="Proteomes" id="UP001360560">
    <property type="component" value="Unassembled WGS sequence"/>
</dbReference>
<evidence type="ECO:0000313" key="1">
    <source>
        <dbReference type="EMBL" id="GMM35153.1"/>
    </source>
</evidence>
<name>A0AAV5QK48_9ASCO</name>